<protein>
    <recommendedName>
        <fullName evidence="2">DC1 domain-containing protein</fullName>
    </recommendedName>
</protein>
<dbReference type="EMBL" id="OZ075131">
    <property type="protein sequence ID" value="CAL4980528.1"/>
    <property type="molecule type" value="Genomic_DNA"/>
</dbReference>
<dbReference type="Proteomes" id="UP001497457">
    <property type="component" value="Chromosome 21rd"/>
</dbReference>
<accession>A0ABC9AN14</accession>
<name>A0ABC9AN14_9POAL</name>
<gene>
    <name evidence="3" type="ORF">URODEC1_LOCUS55695</name>
</gene>
<evidence type="ECO:0000313" key="4">
    <source>
        <dbReference type="Proteomes" id="UP001497457"/>
    </source>
</evidence>
<evidence type="ECO:0000313" key="3">
    <source>
        <dbReference type="EMBL" id="CAL4980528.1"/>
    </source>
</evidence>
<dbReference type="AlphaFoldDB" id="A0ABC9AN14"/>
<dbReference type="SUPFAM" id="SSF57889">
    <property type="entry name" value="Cysteine-rich domain"/>
    <property type="match status" value="2"/>
</dbReference>
<dbReference type="PANTHER" id="PTHR46477">
    <property type="entry name" value="CYSTEINE/HISTIDINE-RICH C1 DOMAIN FAMILY PROTEIN"/>
    <property type="match status" value="1"/>
</dbReference>
<proteinExistence type="predicted"/>
<dbReference type="InterPro" id="IPR004146">
    <property type="entry name" value="DC1"/>
</dbReference>
<dbReference type="InterPro" id="IPR046349">
    <property type="entry name" value="C1-like_sf"/>
</dbReference>
<organism evidence="3 4">
    <name type="scientific">Urochloa decumbens</name>
    <dbReference type="NCBI Taxonomy" id="240449"/>
    <lineage>
        <taxon>Eukaryota</taxon>
        <taxon>Viridiplantae</taxon>
        <taxon>Streptophyta</taxon>
        <taxon>Embryophyta</taxon>
        <taxon>Tracheophyta</taxon>
        <taxon>Spermatophyta</taxon>
        <taxon>Magnoliopsida</taxon>
        <taxon>Liliopsida</taxon>
        <taxon>Poales</taxon>
        <taxon>Poaceae</taxon>
        <taxon>PACMAD clade</taxon>
        <taxon>Panicoideae</taxon>
        <taxon>Panicodae</taxon>
        <taxon>Paniceae</taxon>
        <taxon>Melinidinae</taxon>
        <taxon>Urochloa</taxon>
    </lineage>
</organism>
<reference evidence="3" key="1">
    <citation type="submission" date="2024-10" db="EMBL/GenBank/DDBJ databases">
        <authorList>
            <person name="Ryan C."/>
        </authorList>
    </citation>
    <scope>NUCLEOTIDE SEQUENCE [LARGE SCALE GENOMIC DNA]</scope>
</reference>
<feature type="domain" description="DC1" evidence="2">
    <location>
        <begin position="16"/>
        <end position="67"/>
    </location>
</feature>
<keyword evidence="4" id="KW-1185">Reference proteome</keyword>
<dbReference type="Pfam" id="PF03107">
    <property type="entry name" value="C1_2"/>
    <property type="match status" value="1"/>
</dbReference>
<evidence type="ECO:0000256" key="1">
    <source>
        <dbReference type="ARBA" id="ARBA00022737"/>
    </source>
</evidence>
<sequence length="271" mass="28998">MKMFEDPPAEITHDAHPEHKLKLVNAAAAGGGPPFRCDGCKEPGSGKVSRYRCGDGGCDFDLHVCCALAEPTLRHPLLGDNNLEFKLLPEAAAGAAAVCTACGSATSGLVYHCSDKKGGLYLHPCCAALKMERVLQVGDDKGIACPLTAFHSPTKLLIIDEYHVQLCGEAKLRCVICGEKGHRAFSSRKLWAYRWRYGGAEGYLHVACMKKIAVQNWEQAYLQDGGVLEASVPIMKGVLQGRSAAGDDKSDAAKLELAKSGVELVGDMLEI</sequence>
<dbReference type="PANTHER" id="PTHR46477:SF21">
    <property type="entry name" value="CYSTEINE_HISTIDINE-RICH C1 DOMAIN FAMILY PROTEIN"/>
    <property type="match status" value="1"/>
</dbReference>
<evidence type="ECO:0000259" key="2">
    <source>
        <dbReference type="Pfam" id="PF03107"/>
    </source>
</evidence>
<keyword evidence="1" id="KW-0677">Repeat</keyword>